<protein>
    <submittedName>
        <fullName evidence="1">Uncharacterized protein</fullName>
    </submittedName>
</protein>
<name>A0ABN8Z691_RANTA</name>
<proteinExistence type="predicted"/>
<reference evidence="1" key="1">
    <citation type="submission" date="2023-04" db="EMBL/GenBank/DDBJ databases">
        <authorList>
            <consortium name="ELIXIR-Norway"/>
        </authorList>
    </citation>
    <scope>NUCLEOTIDE SEQUENCE [LARGE SCALE GENOMIC DNA]</scope>
</reference>
<dbReference type="EMBL" id="OX459964">
    <property type="protein sequence ID" value="CAI9168456.1"/>
    <property type="molecule type" value="Genomic_DNA"/>
</dbReference>
<sequence>MGISGGRAGERLIIRSGLRLNDGQGGTRENEGYSGLHVNTKWGPFSKLYLSHLPGRRKEAGLRMSSTRQSLKGSHFVYGMAWGETLRSVLPWGNTPLAMGLA</sequence>
<keyword evidence="2" id="KW-1185">Reference proteome</keyword>
<dbReference type="Proteomes" id="UP001176941">
    <property type="component" value="Chromosome 28"/>
</dbReference>
<gene>
    <name evidence="1" type="ORF">MRATA1EN1_LOCUS17418</name>
</gene>
<evidence type="ECO:0000313" key="2">
    <source>
        <dbReference type="Proteomes" id="UP001176941"/>
    </source>
</evidence>
<evidence type="ECO:0000313" key="1">
    <source>
        <dbReference type="EMBL" id="CAI9168456.1"/>
    </source>
</evidence>
<organism evidence="1 2">
    <name type="scientific">Rangifer tarandus platyrhynchus</name>
    <name type="common">Svalbard reindeer</name>
    <dbReference type="NCBI Taxonomy" id="3082113"/>
    <lineage>
        <taxon>Eukaryota</taxon>
        <taxon>Metazoa</taxon>
        <taxon>Chordata</taxon>
        <taxon>Craniata</taxon>
        <taxon>Vertebrata</taxon>
        <taxon>Euteleostomi</taxon>
        <taxon>Mammalia</taxon>
        <taxon>Eutheria</taxon>
        <taxon>Laurasiatheria</taxon>
        <taxon>Artiodactyla</taxon>
        <taxon>Ruminantia</taxon>
        <taxon>Pecora</taxon>
        <taxon>Cervidae</taxon>
        <taxon>Odocoileinae</taxon>
        <taxon>Rangifer</taxon>
    </lineage>
</organism>
<accession>A0ABN8Z691</accession>